<organism evidence="6 7">
    <name type="scientific">Pseudolactococcus chungangensis</name>
    <dbReference type="NCBI Taxonomy" id="451457"/>
    <lineage>
        <taxon>Bacteria</taxon>
        <taxon>Bacillati</taxon>
        <taxon>Bacillota</taxon>
        <taxon>Bacilli</taxon>
        <taxon>Lactobacillales</taxon>
        <taxon>Streptococcaceae</taxon>
        <taxon>Pseudolactococcus</taxon>
    </lineage>
</organism>
<protein>
    <submittedName>
        <fullName evidence="6">TM2 domain-containing protein</fullName>
    </submittedName>
</protein>
<sequence length="71" mass="7637">MAYVLLAWLDGELGVHRFSRGQVGLGVLYILTLGGCDIAALVDATIALVKLSNYDGPDFILIQMMVLGNKL</sequence>
<keyword evidence="3" id="KW-1133">Transmembrane helix</keyword>
<dbReference type="InterPro" id="IPR007829">
    <property type="entry name" value="TM2"/>
</dbReference>
<dbReference type="AlphaFoldDB" id="A0A847J7C3"/>
<feature type="domain" description="TM2" evidence="5">
    <location>
        <begin position="2"/>
        <end position="44"/>
    </location>
</feature>
<dbReference type="Pfam" id="PF05154">
    <property type="entry name" value="TM2"/>
    <property type="match status" value="1"/>
</dbReference>
<evidence type="ECO:0000256" key="2">
    <source>
        <dbReference type="ARBA" id="ARBA00022692"/>
    </source>
</evidence>
<evidence type="ECO:0000256" key="4">
    <source>
        <dbReference type="ARBA" id="ARBA00023136"/>
    </source>
</evidence>
<dbReference type="GO" id="GO:0016020">
    <property type="term" value="C:membrane"/>
    <property type="evidence" value="ECO:0007669"/>
    <property type="project" value="UniProtKB-SubCell"/>
</dbReference>
<keyword evidence="4" id="KW-0472">Membrane</keyword>
<comment type="caution">
    <text evidence="6">The sequence shown here is derived from an EMBL/GenBank/DDBJ whole genome shotgun (WGS) entry which is preliminary data.</text>
</comment>
<reference evidence="6 7" key="1">
    <citation type="journal article" date="2020" name="Biotechnol. Biofuels">
        <title>New insights from the biogas microbiome by comprehensive genome-resolved metagenomics of nearly 1600 species originating from multiple anaerobic digesters.</title>
        <authorList>
            <person name="Campanaro S."/>
            <person name="Treu L."/>
            <person name="Rodriguez-R L.M."/>
            <person name="Kovalovszki A."/>
            <person name="Ziels R.M."/>
            <person name="Maus I."/>
            <person name="Zhu X."/>
            <person name="Kougias P.G."/>
            <person name="Basile A."/>
            <person name="Luo G."/>
            <person name="Schluter A."/>
            <person name="Konstantinidis K.T."/>
            <person name="Angelidaki I."/>
        </authorList>
    </citation>
    <scope>NUCLEOTIDE SEQUENCE [LARGE SCALE GENOMIC DNA]</scope>
    <source>
        <strain evidence="6">AS27yjCOA_61</strain>
    </source>
</reference>
<evidence type="ECO:0000256" key="1">
    <source>
        <dbReference type="ARBA" id="ARBA00004141"/>
    </source>
</evidence>
<gene>
    <name evidence="6" type="ORF">GX453_10315</name>
</gene>
<evidence type="ECO:0000313" key="7">
    <source>
        <dbReference type="Proteomes" id="UP000559962"/>
    </source>
</evidence>
<proteinExistence type="predicted"/>
<comment type="subcellular location">
    <subcellularLocation>
        <location evidence="1">Membrane</location>
        <topology evidence="1">Multi-pass membrane protein</topology>
    </subcellularLocation>
</comment>
<keyword evidence="2" id="KW-0812">Transmembrane</keyword>
<name>A0A847J7C3_9LACT</name>
<dbReference type="Proteomes" id="UP000559962">
    <property type="component" value="Unassembled WGS sequence"/>
</dbReference>
<evidence type="ECO:0000259" key="5">
    <source>
        <dbReference type="Pfam" id="PF05154"/>
    </source>
</evidence>
<evidence type="ECO:0000256" key="3">
    <source>
        <dbReference type="ARBA" id="ARBA00022989"/>
    </source>
</evidence>
<evidence type="ECO:0000313" key="6">
    <source>
        <dbReference type="EMBL" id="NLH36390.1"/>
    </source>
</evidence>
<accession>A0A847J7C3</accession>
<dbReference type="EMBL" id="JAAYVO010000143">
    <property type="protein sequence ID" value="NLH36390.1"/>
    <property type="molecule type" value="Genomic_DNA"/>
</dbReference>